<keyword evidence="3" id="KW-1185">Reference proteome</keyword>
<feature type="compositionally biased region" description="Polar residues" evidence="1">
    <location>
        <begin position="27"/>
        <end position="40"/>
    </location>
</feature>
<reference evidence="2" key="1">
    <citation type="submission" date="2020-10" db="EMBL/GenBank/DDBJ databases">
        <title>Chromosome-scale genome assembly of the Allis shad, Alosa alosa.</title>
        <authorList>
            <person name="Margot Z."/>
            <person name="Christophe K."/>
            <person name="Cabau C."/>
            <person name="Louis A."/>
            <person name="Berthelot C."/>
            <person name="Parey E."/>
            <person name="Roest Crollius H."/>
            <person name="Montfort J."/>
            <person name="Robinson-Rechavi M."/>
            <person name="Bucao C."/>
            <person name="Bouchez O."/>
            <person name="Gislard M."/>
            <person name="Lluch J."/>
            <person name="Milhes M."/>
            <person name="Lampietro C."/>
            <person name="Lopez Roques C."/>
            <person name="Donnadieu C."/>
            <person name="Braasch I."/>
            <person name="Desvignes T."/>
            <person name="Postlethwait J."/>
            <person name="Bobe J."/>
            <person name="Guiguen Y."/>
        </authorList>
    </citation>
    <scope>NUCLEOTIDE SEQUENCE</scope>
    <source>
        <strain evidence="2">M-15738</strain>
        <tissue evidence="2">Blood</tissue>
    </source>
</reference>
<dbReference type="EMBL" id="JADWDJ010000007">
    <property type="protein sequence ID" value="KAG5278102.1"/>
    <property type="molecule type" value="Genomic_DNA"/>
</dbReference>
<feature type="region of interest" description="Disordered" evidence="1">
    <location>
        <begin position="1"/>
        <end position="143"/>
    </location>
</feature>
<name>A0AAV6GW16_9TELE</name>
<feature type="compositionally biased region" description="Low complexity" evidence="1">
    <location>
        <begin position="70"/>
        <end position="88"/>
    </location>
</feature>
<evidence type="ECO:0000313" key="2">
    <source>
        <dbReference type="EMBL" id="KAG5278102.1"/>
    </source>
</evidence>
<feature type="compositionally biased region" description="Low complexity" evidence="1">
    <location>
        <begin position="98"/>
        <end position="112"/>
    </location>
</feature>
<dbReference type="Proteomes" id="UP000823561">
    <property type="component" value="Chromosome 7"/>
</dbReference>
<feature type="compositionally biased region" description="Low complexity" evidence="1">
    <location>
        <begin position="41"/>
        <end position="57"/>
    </location>
</feature>
<gene>
    <name evidence="2" type="ORF">AALO_G00095210</name>
</gene>
<accession>A0AAV6GW16</accession>
<proteinExistence type="predicted"/>
<dbReference type="AlphaFoldDB" id="A0AAV6GW16"/>
<evidence type="ECO:0000256" key="1">
    <source>
        <dbReference type="SAM" id="MobiDB-lite"/>
    </source>
</evidence>
<feature type="compositionally biased region" description="Polar residues" evidence="1">
    <location>
        <begin position="10"/>
        <end position="20"/>
    </location>
</feature>
<protein>
    <submittedName>
        <fullName evidence="2">Uncharacterized protein</fullName>
    </submittedName>
</protein>
<sequence length="251" mass="27768">MFSHFVTPHPQRSPSPSNHSDVGGESWQDSSPSSPRNQSIRSPTPSSRSPSPSSSHSGNHRGGSRPGGPPRASNSQSIRTPSPSSSHSGNHRGGSHPGGSSRSSNSQSMRSPSPSPRNHRGSRPGGSPLASNSIRARSPRERNSVFPMENDKFQRCVMKKLVEIMEVVKRIEADHQRGGTYLLKTMLTMDEVLMLEDKLNQEEERQALLAQLSKVGGEGHKRLCCKNFEQIDDEWPYVPFQYDGPWWEDSF</sequence>
<comment type="caution">
    <text evidence="2">The sequence shown here is derived from an EMBL/GenBank/DDBJ whole genome shotgun (WGS) entry which is preliminary data.</text>
</comment>
<evidence type="ECO:0000313" key="3">
    <source>
        <dbReference type="Proteomes" id="UP000823561"/>
    </source>
</evidence>
<organism evidence="2 3">
    <name type="scientific">Alosa alosa</name>
    <name type="common">allis shad</name>
    <dbReference type="NCBI Taxonomy" id="278164"/>
    <lineage>
        <taxon>Eukaryota</taxon>
        <taxon>Metazoa</taxon>
        <taxon>Chordata</taxon>
        <taxon>Craniata</taxon>
        <taxon>Vertebrata</taxon>
        <taxon>Euteleostomi</taxon>
        <taxon>Actinopterygii</taxon>
        <taxon>Neopterygii</taxon>
        <taxon>Teleostei</taxon>
        <taxon>Clupei</taxon>
        <taxon>Clupeiformes</taxon>
        <taxon>Clupeoidei</taxon>
        <taxon>Clupeidae</taxon>
        <taxon>Alosa</taxon>
    </lineage>
</organism>